<evidence type="ECO:0000256" key="2">
    <source>
        <dbReference type="SAM" id="MobiDB-lite"/>
    </source>
</evidence>
<feature type="region of interest" description="Disordered" evidence="2">
    <location>
        <begin position="1"/>
        <end position="100"/>
    </location>
</feature>
<feature type="region of interest" description="Disordered" evidence="2">
    <location>
        <begin position="303"/>
        <end position="327"/>
    </location>
</feature>
<feature type="compositionally biased region" description="Polar residues" evidence="2">
    <location>
        <begin position="33"/>
        <end position="43"/>
    </location>
</feature>
<organism evidence="3 4">
    <name type="scientific">Catenaria anguillulae PL171</name>
    <dbReference type="NCBI Taxonomy" id="765915"/>
    <lineage>
        <taxon>Eukaryota</taxon>
        <taxon>Fungi</taxon>
        <taxon>Fungi incertae sedis</taxon>
        <taxon>Blastocladiomycota</taxon>
        <taxon>Blastocladiomycetes</taxon>
        <taxon>Blastocladiales</taxon>
        <taxon>Catenariaceae</taxon>
        <taxon>Catenaria</taxon>
    </lineage>
</organism>
<keyword evidence="4" id="KW-1185">Reference proteome</keyword>
<gene>
    <name evidence="3" type="ORF">BCR44DRAFT_54771</name>
</gene>
<dbReference type="AlphaFoldDB" id="A0A1Y2H5N0"/>
<evidence type="ECO:0000256" key="1">
    <source>
        <dbReference type="SAM" id="Coils"/>
    </source>
</evidence>
<accession>A0A1Y2H5N0</accession>
<feature type="coiled-coil region" evidence="1">
    <location>
        <begin position="229"/>
        <end position="259"/>
    </location>
</feature>
<evidence type="ECO:0000313" key="3">
    <source>
        <dbReference type="EMBL" id="ORZ29876.1"/>
    </source>
</evidence>
<feature type="compositionally biased region" description="Polar residues" evidence="2">
    <location>
        <begin position="14"/>
        <end position="24"/>
    </location>
</feature>
<dbReference type="OrthoDB" id="5583889at2759"/>
<reference evidence="3 4" key="1">
    <citation type="submission" date="2016-07" db="EMBL/GenBank/DDBJ databases">
        <title>Pervasive Adenine N6-methylation of Active Genes in Fungi.</title>
        <authorList>
            <consortium name="DOE Joint Genome Institute"/>
            <person name="Mondo S.J."/>
            <person name="Dannebaum R.O."/>
            <person name="Kuo R.C."/>
            <person name="Labutti K."/>
            <person name="Haridas S."/>
            <person name="Kuo A."/>
            <person name="Salamov A."/>
            <person name="Ahrendt S.R."/>
            <person name="Lipzen A."/>
            <person name="Sullivan W."/>
            <person name="Andreopoulos W.B."/>
            <person name="Clum A."/>
            <person name="Lindquist E."/>
            <person name="Daum C."/>
            <person name="Ramamoorthy G.K."/>
            <person name="Gryganskyi A."/>
            <person name="Culley D."/>
            <person name="Magnuson J.K."/>
            <person name="James T.Y."/>
            <person name="O'Malley M.A."/>
            <person name="Stajich J.E."/>
            <person name="Spatafora J.W."/>
            <person name="Visel A."/>
            <person name="Grigoriev I.V."/>
        </authorList>
    </citation>
    <scope>NUCLEOTIDE SEQUENCE [LARGE SCALE GENOMIC DNA]</scope>
    <source>
        <strain evidence="3 4">PL171</strain>
    </source>
</reference>
<protein>
    <submittedName>
        <fullName evidence="3">Uncharacterized protein</fullName>
    </submittedName>
</protein>
<evidence type="ECO:0000313" key="4">
    <source>
        <dbReference type="Proteomes" id="UP000193411"/>
    </source>
</evidence>
<comment type="caution">
    <text evidence="3">The sequence shown here is derived from an EMBL/GenBank/DDBJ whole genome shotgun (WGS) entry which is preliminary data.</text>
</comment>
<keyword evidence="1" id="KW-0175">Coiled coil</keyword>
<feature type="compositionally biased region" description="Polar residues" evidence="2">
    <location>
        <begin position="311"/>
        <end position="321"/>
    </location>
</feature>
<sequence>MGCGASKEVALSVHPTTAARSVTTPLKDATSPVEPSTSDSPQALSKHANAPASASTLKPAHFRSDAASKPSSAHPIDPTVRSDSGIGTRHSAGSSKSVLGAKPLLPSIPMGSSVVATNGAGAPAATVAVDDEALAMSASNTRAASAKPVMAFEIPLDDTVKVRSRKPTSAAPRNRKRTQLQPMVHLSNDEIMKKLKEAEQKWEDPESAIAKDKDLDPSILRAIVADRDHRIAMNRQRELEEKKSKLQQHDAHMREVAERKMRILAQQQGTNGVGSVAPANDVDDVPMLRMSWGGASGSLHVADSGLPGSAHSGNGSPSRTVGGQRGVTASLVPAFAVMDR</sequence>
<name>A0A1Y2H5N0_9FUNG</name>
<dbReference type="Proteomes" id="UP000193411">
    <property type="component" value="Unassembled WGS sequence"/>
</dbReference>
<dbReference type="EMBL" id="MCFL01000122">
    <property type="protein sequence ID" value="ORZ29876.1"/>
    <property type="molecule type" value="Genomic_DNA"/>
</dbReference>
<proteinExistence type="predicted"/>